<feature type="DNA-binding region" description="H-T-H motif" evidence="4">
    <location>
        <begin position="42"/>
        <end position="61"/>
    </location>
</feature>
<dbReference type="PROSITE" id="PS50977">
    <property type="entry name" value="HTH_TETR_2"/>
    <property type="match status" value="1"/>
</dbReference>
<protein>
    <submittedName>
        <fullName evidence="6">TetR/AcrR family transcriptional regulator</fullName>
    </submittedName>
</protein>
<comment type="caution">
    <text evidence="6">The sequence shown here is derived from an EMBL/GenBank/DDBJ whole genome shotgun (WGS) entry which is preliminary data.</text>
</comment>
<evidence type="ECO:0000313" key="7">
    <source>
        <dbReference type="Proteomes" id="UP001651050"/>
    </source>
</evidence>
<dbReference type="PANTHER" id="PTHR30055:SF234">
    <property type="entry name" value="HTH-TYPE TRANSCRIPTIONAL REGULATOR BETI"/>
    <property type="match status" value="1"/>
</dbReference>
<dbReference type="SUPFAM" id="SSF46689">
    <property type="entry name" value="Homeodomain-like"/>
    <property type="match status" value="1"/>
</dbReference>
<keyword evidence="3" id="KW-0804">Transcription</keyword>
<dbReference type="EMBL" id="JALQCY010000003">
    <property type="protein sequence ID" value="MCK9794034.1"/>
    <property type="molecule type" value="Genomic_DNA"/>
</dbReference>
<evidence type="ECO:0000313" key="6">
    <source>
        <dbReference type="EMBL" id="MCK9794034.1"/>
    </source>
</evidence>
<keyword evidence="1" id="KW-0805">Transcription regulation</keyword>
<name>A0ABT0J3Q1_9MICO</name>
<dbReference type="Proteomes" id="UP001651050">
    <property type="component" value="Unassembled WGS sequence"/>
</dbReference>
<dbReference type="PANTHER" id="PTHR30055">
    <property type="entry name" value="HTH-TYPE TRANSCRIPTIONAL REGULATOR RUTR"/>
    <property type="match status" value="1"/>
</dbReference>
<accession>A0ABT0J3Q1</accession>
<dbReference type="InterPro" id="IPR009057">
    <property type="entry name" value="Homeodomain-like_sf"/>
</dbReference>
<evidence type="ECO:0000256" key="3">
    <source>
        <dbReference type="ARBA" id="ARBA00023163"/>
    </source>
</evidence>
<evidence type="ECO:0000259" key="5">
    <source>
        <dbReference type="PROSITE" id="PS50977"/>
    </source>
</evidence>
<dbReference type="Pfam" id="PF00440">
    <property type="entry name" value="TetR_N"/>
    <property type="match status" value="1"/>
</dbReference>
<keyword evidence="7" id="KW-1185">Reference proteome</keyword>
<evidence type="ECO:0000256" key="4">
    <source>
        <dbReference type="PROSITE-ProRule" id="PRU00335"/>
    </source>
</evidence>
<organism evidence="6 7">
    <name type="scientific">Isoptericola peretonis</name>
    <dbReference type="NCBI Taxonomy" id="2918523"/>
    <lineage>
        <taxon>Bacteria</taxon>
        <taxon>Bacillati</taxon>
        <taxon>Actinomycetota</taxon>
        <taxon>Actinomycetes</taxon>
        <taxon>Micrococcales</taxon>
        <taxon>Promicromonosporaceae</taxon>
        <taxon>Isoptericola</taxon>
    </lineage>
</organism>
<feature type="domain" description="HTH tetR-type" evidence="5">
    <location>
        <begin position="19"/>
        <end position="79"/>
    </location>
</feature>
<reference evidence="6 7" key="1">
    <citation type="submission" date="2022-02" db="EMBL/GenBank/DDBJ databases">
        <title>The car tank lid bacteriome: a reservoir of bacteria with potential in bioremediation of fuel.</title>
        <authorList>
            <person name="Vidal-Verdu A."/>
            <person name="Gomez-Martinez D."/>
            <person name="Latorre-Perez A."/>
            <person name="Pereto J."/>
            <person name="Porcar M."/>
        </authorList>
    </citation>
    <scope>NUCLEOTIDE SEQUENCE [LARGE SCALE GENOMIC DNA]</scope>
    <source>
        <strain evidence="6 7">4D.3</strain>
    </source>
</reference>
<dbReference type="InterPro" id="IPR050109">
    <property type="entry name" value="HTH-type_TetR-like_transc_reg"/>
</dbReference>
<dbReference type="PRINTS" id="PR00455">
    <property type="entry name" value="HTHTETR"/>
</dbReference>
<keyword evidence="2 4" id="KW-0238">DNA-binding</keyword>
<dbReference type="Gene3D" id="1.10.357.10">
    <property type="entry name" value="Tetracycline Repressor, domain 2"/>
    <property type="match status" value="1"/>
</dbReference>
<gene>
    <name evidence="6" type="ORF">M1843_09780</name>
</gene>
<evidence type="ECO:0000256" key="2">
    <source>
        <dbReference type="ARBA" id="ARBA00023125"/>
    </source>
</evidence>
<proteinExistence type="predicted"/>
<dbReference type="RefSeq" id="WP_416343892.1">
    <property type="nucleotide sequence ID" value="NZ_JALQCY010000003.1"/>
</dbReference>
<dbReference type="InterPro" id="IPR001647">
    <property type="entry name" value="HTH_TetR"/>
</dbReference>
<evidence type="ECO:0000256" key="1">
    <source>
        <dbReference type="ARBA" id="ARBA00023015"/>
    </source>
</evidence>
<sequence>MPVDLPAEPRADRRAALKARTRRNIVDAATGLMHETAGIAFSVEDLAARAGVSRRTVFNHFASLDDVVAAVGAEIFGAVREALPAVDPQPAAGPAGDPRAAALADLVGALHRADLVGPMASLTRGLGLQGAPDDVTEVPPHQAMLLLRSLSDVSEDLAADLVSRHPRLGRLDVDLLVAQAMSSLVVLHRHWYARTGAATDAASRRLWTDLLDHLSPGTSARPSEGHHG</sequence>